<dbReference type="PaxDb" id="3708-A0A078G116"/>
<dbReference type="Gramene" id="CDY18981">
    <property type="protein sequence ID" value="CDY18981"/>
    <property type="gene ID" value="GSBRNA2T00006216001"/>
</dbReference>
<evidence type="ECO:0000313" key="1">
    <source>
        <dbReference type="EMBL" id="CAF2072585.1"/>
    </source>
</evidence>
<protein>
    <submittedName>
        <fullName evidence="1">(rape) hypothetical protein</fullName>
    </submittedName>
    <submittedName>
        <fullName evidence="2">BnaC01g20870D protein</fullName>
    </submittedName>
</protein>
<evidence type="ECO:0000313" key="2">
    <source>
        <dbReference type="EMBL" id="CDY18981.1"/>
    </source>
</evidence>
<gene>
    <name evidence="2" type="primary">BnaC01g20870D</name>
    <name evidence="1" type="ORF">DARMORV10_C01P24820.1</name>
    <name evidence="2" type="ORF">GSBRNA2T00006216001</name>
</gene>
<sequence length="65" mass="7622">METEPSNCQFAGKDKDFNLTAKKRHVKNTAQSLRSPNERTATFLFSQFFTANTYPKKRNQKKKEH</sequence>
<reference evidence="2" key="2">
    <citation type="submission" date="2014-06" db="EMBL/GenBank/DDBJ databases">
        <authorList>
            <person name="Genoscope - CEA"/>
        </authorList>
    </citation>
    <scope>NUCLEOTIDE SEQUENCE</scope>
</reference>
<dbReference type="Proteomes" id="UP000028999">
    <property type="component" value="Unassembled WGS sequence"/>
</dbReference>
<dbReference type="AlphaFoldDB" id="A0A078G116"/>
<dbReference type="EMBL" id="LK032091">
    <property type="protein sequence ID" value="CDY18981.1"/>
    <property type="molecule type" value="Genomic_DNA"/>
</dbReference>
<reference evidence="1" key="3">
    <citation type="submission" date="2021-01" db="EMBL/GenBank/DDBJ databases">
        <authorList>
            <consortium name="Genoscope - CEA"/>
            <person name="William W."/>
        </authorList>
    </citation>
    <scope>NUCLEOTIDE SEQUENCE</scope>
</reference>
<organism evidence="2 3">
    <name type="scientific">Brassica napus</name>
    <name type="common">Rape</name>
    <dbReference type="NCBI Taxonomy" id="3708"/>
    <lineage>
        <taxon>Eukaryota</taxon>
        <taxon>Viridiplantae</taxon>
        <taxon>Streptophyta</taxon>
        <taxon>Embryophyta</taxon>
        <taxon>Tracheophyta</taxon>
        <taxon>Spermatophyta</taxon>
        <taxon>Magnoliopsida</taxon>
        <taxon>eudicotyledons</taxon>
        <taxon>Gunneridae</taxon>
        <taxon>Pentapetalae</taxon>
        <taxon>rosids</taxon>
        <taxon>malvids</taxon>
        <taxon>Brassicales</taxon>
        <taxon>Brassicaceae</taxon>
        <taxon>Brassiceae</taxon>
        <taxon>Brassica</taxon>
    </lineage>
</organism>
<reference evidence="2 3" key="1">
    <citation type="journal article" date="2014" name="Science">
        <title>Plant genetics. Early allopolyploid evolution in the post-Neolithic Brassica napus oilseed genome.</title>
        <authorList>
            <person name="Chalhoub B."/>
            <person name="Denoeud F."/>
            <person name="Liu S."/>
            <person name="Parkin I.A."/>
            <person name="Tang H."/>
            <person name="Wang X."/>
            <person name="Chiquet J."/>
            <person name="Belcram H."/>
            <person name="Tong C."/>
            <person name="Samans B."/>
            <person name="Correa M."/>
            <person name="Da Silva C."/>
            <person name="Just J."/>
            <person name="Falentin C."/>
            <person name="Koh C.S."/>
            <person name="Le Clainche I."/>
            <person name="Bernard M."/>
            <person name="Bento P."/>
            <person name="Noel B."/>
            <person name="Labadie K."/>
            <person name="Alberti A."/>
            <person name="Charles M."/>
            <person name="Arnaud D."/>
            <person name="Guo H."/>
            <person name="Daviaud C."/>
            <person name="Alamery S."/>
            <person name="Jabbari K."/>
            <person name="Zhao M."/>
            <person name="Edger P.P."/>
            <person name="Chelaifa H."/>
            <person name="Tack D."/>
            <person name="Lassalle G."/>
            <person name="Mestiri I."/>
            <person name="Schnel N."/>
            <person name="Le Paslier M.C."/>
            <person name="Fan G."/>
            <person name="Renault V."/>
            <person name="Bayer P.E."/>
            <person name="Golicz A.A."/>
            <person name="Manoli S."/>
            <person name="Lee T.H."/>
            <person name="Thi V.H."/>
            <person name="Chalabi S."/>
            <person name="Hu Q."/>
            <person name="Fan C."/>
            <person name="Tollenaere R."/>
            <person name="Lu Y."/>
            <person name="Battail C."/>
            <person name="Shen J."/>
            <person name="Sidebottom C.H."/>
            <person name="Wang X."/>
            <person name="Canaguier A."/>
            <person name="Chauveau A."/>
            <person name="Berard A."/>
            <person name="Deniot G."/>
            <person name="Guan M."/>
            <person name="Liu Z."/>
            <person name="Sun F."/>
            <person name="Lim Y.P."/>
            <person name="Lyons E."/>
            <person name="Town C.D."/>
            <person name="Bancroft I."/>
            <person name="Wang X."/>
            <person name="Meng J."/>
            <person name="Ma J."/>
            <person name="Pires J.C."/>
            <person name="King G.J."/>
            <person name="Brunel D."/>
            <person name="Delourme R."/>
            <person name="Renard M."/>
            <person name="Aury J.M."/>
            <person name="Adams K.L."/>
            <person name="Batley J."/>
            <person name="Snowdon R.J."/>
            <person name="Tost J."/>
            <person name="Edwards D."/>
            <person name="Zhou Y."/>
            <person name="Hua W."/>
            <person name="Sharpe A.G."/>
            <person name="Paterson A.H."/>
            <person name="Guan C."/>
            <person name="Wincker P."/>
        </authorList>
    </citation>
    <scope>NUCLEOTIDE SEQUENCE [LARGE SCALE GENOMIC DNA]</scope>
    <source>
        <strain evidence="3">cv. Darmor-bzh</strain>
    </source>
</reference>
<accession>A0A078G116</accession>
<dbReference type="EMBL" id="HG994365">
    <property type="protein sequence ID" value="CAF2072585.1"/>
    <property type="molecule type" value="Genomic_DNA"/>
</dbReference>
<keyword evidence="3" id="KW-1185">Reference proteome</keyword>
<evidence type="ECO:0000313" key="3">
    <source>
        <dbReference type="Proteomes" id="UP000028999"/>
    </source>
</evidence>
<name>A0A078G116_BRANA</name>
<dbReference type="Proteomes" id="UP001295469">
    <property type="component" value="Chromosome C01"/>
</dbReference>
<proteinExistence type="predicted"/>